<accession>A0ACC0URI3</accession>
<comment type="caution">
    <text evidence="1">The sequence shown here is derived from an EMBL/GenBank/DDBJ whole genome shotgun (WGS) entry which is preliminary data.</text>
</comment>
<gene>
    <name evidence="1" type="ORF">N3K66_008775</name>
</gene>
<dbReference type="EMBL" id="CM047948">
    <property type="protein sequence ID" value="KAI9896603.1"/>
    <property type="molecule type" value="Genomic_DNA"/>
</dbReference>
<proteinExistence type="predicted"/>
<dbReference type="Proteomes" id="UP001163324">
    <property type="component" value="Chromosome 9"/>
</dbReference>
<name>A0ACC0URI3_9HYPO</name>
<evidence type="ECO:0000313" key="2">
    <source>
        <dbReference type="Proteomes" id="UP001163324"/>
    </source>
</evidence>
<organism evidence="1 2">
    <name type="scientific">Trichothecium roseum</name>
    <dbReference type="NCBI Taxonomy" id="47278"/>
    <lineage>
        <taxon>Eukaryota</taxon>
        <taxon>Fungi</taxon>
        <taxon>Dikarya</taxon>
        <taxon>Ascomycota</taxon>
        <taxon>Pezizomycotina</taxon>
        <taxon>Sordariomycetes</taxon>
        <taxon>Hypocreomycetidae</taxon>
        <taxon>Hypocreales</taxon>
        <taxon>Hypocreales incertae sedis</taxon>
        <taxon>Trichothecium</taxon>
    </lineage>
</organism>
<protein>
    <submittedName>
        <fullName evidence="1">Uncharacterized protein</fullName>
    </submittedName>
</protein>
<reference evidence="1" key="1">
    <citation type="submission" date="2022-10" db="EMBL/GenBank/DDBJ databases">
        <title>Complete Genome of Trichothecium roseum strain YXFP-22015, a Plant Pathogen Isolated from Citrus.</title>
        <authorList>
            <person name="Wang Y."/>
            <person name="Zhu L."/>
        </authorList>
    </citation>
    <scope>NUCLEOTIDE SEQUENCE</scope>
    <source>
        <strain evidence="1">YXFP-22015</strain>
    </source>
</reference>
<evidence type="ECO:0000313" key="1">
    <source>
        <dbReference type="EMBL" id="KAI9896603.1"/>
    </source>
</evidence>
<keyword evidence="2" id="KW-1185">Reference proteome</keyword>
<sequence>MRGWVPRLRHCLKRPHLQRTITTHSHERVKVRCGSAGEVAIDLFNLSKFSETSPLLIHLPPFSPEQEQENEIPSIQEFLHSWPVASISYRWRESEGMPTQQWPNPCHDVGFAFSWLRENLSPPSPARRSVYVYGSYLGASLAASLALTESFPHERFGVRGLVAYNGVYNWTMFLPKHPIRRNIQEDRLAIIEGQHLRELGLMQRDLFGEPSRMFDPFASAGLLFHSPALYVPDGFGKDASPVSNTISMFLTSSSDGSVSSTIRQPRKSSWLFPSRSSTLKIPPTLLLYDSPGAPPWQRFFSKKPSGHSFFAQAHELAYYMGRSLANVEFKERVKWDDEIENWEAEAKSRVQLSMLGHEREQKDLCSEGAAIVQGWLEDRTSK</sequence>